<dbReference type="Proteomes" id="UP000501991">
    <property type="component" value="Chromosome"/>
</dbReference>
<dbReference type="AlphaFoldDB" id="A0A6C1B162"/>
<evidence type="ECO:0000313" key="1">
    <source>
        <dbReference type="EMBL" id="QID16645.1"/>
    </source>
</evidence>
<gene>
    <name evidence="1" type="ORF">G3580_02765</name>
</gene>
<reference evidence="1 2" key="1">
    <citation type="submission" date="2020-02" db="EMBL/GenBank/DDBJ databases">
        <title>Nitrogenibacter mangrovi gen. nov., sp. nov. isolated from mangrove sediment, a denitrifying betaproteobacterium.</title>
        <authorList>
            <person name="Liao H."/>
            <person name="Tian Y."/>
        </authorList>
    </citation>
    <scope>NUCLEOTIDE SEQUENCE [LARGE SCALE GENOMIC DNA]</scope>
    <source>
        <strain evidence="1 2">M9-3-2</strain>
    </source>
</reference>
<proteinExistence type="predicted"/>
<organism evidence="1 2">
    <name type="scientific">Nitrogeniibacter mangrovi</name>
    <dbReference type="NCBI Taxonomy" id="2016596"/>
    <lineage>
        <taxon>Bacteria</taxon>
        <taxon>Pseudomonadati</taxon>
        <taxon>Pseudomonadota</taxon>
        <taxon>Betaproteobacteria</taxon>
        <taxon>Rhodocyclales</taxon>
        <taxon>Zoogloeaceae</taxon>
        <taxon>Nitrogeniibacter</taxon>
    </lineage>
</organism>
<sequence length="226" mass="24744">MRRAEPIGRCLRRPLLMVFLALFSLVVRAGAGPSQAERAIFMSPHLADMHAPATLHYAYVLHEGSAPPVRDSADLSVKGDGKAGFRVSARFLSGERQLQLPTIDAAKANPVVLYFLEYDVRRMHAELGGSTNYFRRHIRMALADAAKVEPVRFSFGGVAHDGTRVRIEPFRDLPEAGRMKDQAHKFYEFILSPAVPGGVFDLRSTVPAADGTVLEETSLTLDVGGS</sequence>
<name>A0A6C1B162_9RHOO</name>
<keyword evidence="2" id="KW-1185">Reference proteome</keyword>
<protein>
    <submittedName>
        <fullName evidence="1">Uncharacterized protein</fullName>
    </submittedName>
</protein>
<dbReference type="RefSeq" id="WP_173763813.1">
    <property type="nucleotide sequence ID" value="NZ_CP048836.1"/>
</dbReference>
<evidence type="ECO:0000313" key="2">
    <source>
        <dbReference type="Proteomes" id="UP000501991"/>
    </source>
</evidence>
<dbReference type="KEGG" id="azq:G3580_02765"/>
<accession>A0A6C1B162</accession>
<dbReference type="EMBL" id="CP048836">
    <property type="protein sequence ID" value="QID16645.1"/>
    <property type="molecule type" value="Genomic_DNA"/>
</dbReference>